<dbReference type="RefSeq" id="XP_018042692.1">
    <property type="nucleotide sequence ID" value="XM_018175702.1"/>
</dbReference>
<name>A0A177CZG0_9PLEO</name>
<dbReference type="Pfam" id="PF07876">
    <property type="entry name" value="Dabb"/>
    <property type="match status" value="1"/>
</dbReference>
<dbReference type="Proteomes" id="UP000077069">
    <property type="component" value="Unassembled WGS sequence"/>
</dbReference>
<dbReference type="GeneID" id="28759188"/>
<dbReference type="InParanoid" id="A0A177CZG0"/>
<keyword evidence="3" id="KW-1185">Reference proteome</keyword>
<evidence type="ECO:0000313" key="2">
    <source>
        <dbReference type="EMBL" id="OAG12327.1"/>
    </source>
</evidence>
<dbReference type="AlphaFoldDB" id="A0A177CZG0"/>
<dbReference type="Gene3D" id="3.30.70.100">
    <property type="match status" value="1"/>
</dbReference>
<feature type="domain" description="Stress-response A/B barrel" evidence="1">
    <location>
        <begin position="4"/>
        <end position="104"/>
    </location>
</feature>
<evidence type="ECO:0000259" key="1">
    <source>
        <dbReference type="PROSITE" id="PS51502"/>
    </source>
</evidence>
<gene>
    <name evidence="2" type="ORF">CC84DRAFT_112492</name>
</gene>
<dbReference type="EMBL" id="KV441548">
    <property type="protein sequence ID" value="OAG12327.1"/>
    <property type="molecule type" value="Genomic_DNA"/>
</dbReference>
<protein>
    <recommendedName>
        <fullName evidence="1">Stress-response A/B barrel domain-containing protein</fullName>
    </recommendedName>
</protein>
<proteinExistence type="predicted"/>
<accession>A0A177CZG0</accession>
<dbReference type="SUPFAM" id="SSF54909">
    <property type="entry name" value="Dimeric alpha+beta barrel"/>
    <property type="match status" value="1"/>
</dbReference>
<dbReference type="InterPro" id="IPR013097">
    <property type="entry name" value="Dabb"/>
</dbReference>
<dbReference type="OrthoDB" id="3830014at2759"/>
<dbReference type="InterPro" id="IPR011008">
    <property type="entry name" value="Dimeric_a/b-barrel"/>
</dbReference>
<reference evidence="2 3" key="1">
    <citation type="submission" date="2016-05" db="EMBL/GenBank/DDBJ databases">
        <title>Comparative analysis of secretome profiles of manganese(II)-oxidizing ascomycete fungi.</title>
        <authorList>
            <consortium name="DOE Joint Genome Institute"/>
            <person name="Zeiner C.A."/>
            <person name="Purvine S.O."/>
            <person name="Zink E.M."/>
            <person name="Wu S."/>
            <person name="Pasa-Tolic L."/>
            <person name="Chaput D.L."/>
            <person name="Haridas S."/>
            <person name="Grigoriev I.V."/>
            <person name="Santelli C.M."/>
            <person name="Hansel C.M."/>
        </authorList>
    </citation>
    <scope>NUCLEOTIDE SEQUENCE [LARGE SCALE GENOMIC DNA]</scope>
    <source>
        <strain evidence="2 3">AP3s5-JAC2a</strain>
    </source>
</reference>
<evidence type="ECO:0000313" key="3">
    <source>
        <dbReference type="Proteomes" id="UP000077069"/>
    </source>
</evidence>
<organism evidence="2 3">
    <name type="scientific">Paraphaeosphaeria sporulosa</name>
    <dbReference type="NCBI Taxonomy" id="1460663"/>
    <lineage>
        <taxon>Eukaryota</taxon>
        <taxon>Fungi</taxon>
        <taxon>Dikarya</taxon>
        <taxon>Ascomycota</taxon>
        <taxon>Pezizomycotina</taxon>
        <taxon>Dothideomycetes</taxon>
        <taxon>Pleosporomycetidae</taxon>
        <taxon>Pleosporales</taxon>
        <taxon>Massarineae</taxon>
        <taxon>Didymosphaeriaceae</taxon>
        <taxon>Paraphaeosphaeria</taxon>
    </lineage>
</organism>
<sequence>MSPIVRVTLFKIPDSAVVQQAVQKYSTLAQDAQKDSKPYIQLSAGHALHSDPRSKGFTFLARTVFLSREDMAYYDEKCEAHGAIKTLLKGKVEDGPPVVCVMDG</sequence>
<dbReference type="PROSITE" id="PS51502">
    <property type="entry name" value="S_R_A_B_BARREL"/>
    <property type="match status" value="1"/>
</dbReference>
<dbReference type="SMART" id="SM00886">
    <property type="entry name" value="Dabb"/>
    <property type="match status" value="1"/>
</dbReference>